<dbReference type="AlphaFoldDB" id="A0A9D1UZU6"/>
<dbReference type="SUPFAM" id="SSF49785">
    <property type="entry name" value="Galactose-binding domain-like"/>
    <property type="match status" value="1"/>
</dbReference>
<accession>A0A9D1UZU6</accession>
<dbReference type="InterPro" id="IPR008979">
    <property type="entry name" value="Galactose-bd-like_sf"/>
</dbReference>
<proteinExistence type="predicted"/>
<evidence type="ECO:0000259" key="1">
    <source>
        <dbReference type="PROSITE" id="PS51723"/>
    </source>
</evidence>
<dbReference type="CDD" id="cd14948">
    <property type="entry name" value="BACON"/>
    <property type="match status" value="1"/>
</dbReference>
<dbReference type="Gene3D" id="1.10.390.30">
    <property type="entry name" value="Peptidase M60, enhancin-like domain 3"/>
    <property type="match status" value="1"/>
</dbReference>
<dbReference type="InterPro" id="IPR051244">
    <property type="entry name" value="TCAF"/>
</dbReference>
<dbReference type="InterPro" id="IPR013783">
    <property type="entry name" value="Ig-like_fold"/>
</dbReference>
<name>A0A9D1UZU6_9BACT</name>
<dbReference type="Gene3D" id="2.60.120.260">
    <property type="entry name" value="Galactose-binding domain-like"/>
    <property type="match status" value="1"/>
</dbReference>
<dbReference type="PROSITE" id="PS51257">
    <property type="entry name" value="PROKAR_LIPOPROTEIN"/>
    <property type="match status" value="1"/>
</dbReference>
<dbReference type="PANTHER" id="PTHR15730:SF5">
    <property type="entry name" value="SI:CH211-210B2.2-RELATED"/>
    <property type="match status" value="1"/>
</dbReference>
<dbReference type="Gene3D" id="3.40.390.80">
    <property type="entry name" value="Peptidase M60, enhancin-like domain 2"/>
    <property type="match status" value="1"/>
</dbReference>
<evidence type="ECO:0000313" key="2">
    <source>
        <dbReference type="EMBL" id="HIX03495.1"/>
    </source>
</evidence>
<dbReference type="EMBL" id="DXFT01000100">
    <property type="protein sequence ID" value="HIX03495.1"/>
    <property type="molecule type" value="Genomic_DNA"/>
</dbReference>
<dbReference type="Gene3D" id="2.60.120.1250">
    <property type="entry name" value="Peptidase M60, enhancin-like domain 1"/>
    <property type="match status" value="1"/>
</dbReference>
<dbReference type="InterPro" id="IPR024361">
    <property type="entry name" value="BACON"/>
</dbReference>
<reference evidence="2" key="2">
    <citation type="submission" date="2021-04" db="EMBL/GenBank/DDBJ databases">
        <authorList>
            <person name="Gilroy R."/>
        </authorList>
    </citation>
    <scope>NUCLEOTIDE SEQUENCE</scope>
    <source>
        <strain evidence="2">23274</strain>
    </source>
</reference>
<dbReference type="InterPro" id="IPR031161">
    <property type="entry name" value="Peptidase_M60_dom"/>
</dbReference>
<organism evidence="2 3">
    <name type="scientific">Candidatus Odoribacter faecigallinarum</name>
    <dbReference type="NCBI Taxonomy" id="2838706"/>
    <lineage>
        <taxon>Bacteria</taxon>
        <taxon>Pseudomonadati</taxon>
        <taxon>Bacteroidota</taxon>
        <taxon>Bacteroidia</taxon>
        <taxon>Bacteroidales</taxon>
        <taxon>Odoribacteraceae</taxon>
        <taxon>Odoribacter</taxon>
    </lineage>
</organism>
<dbReference type="PANTHER" id="PTHR15730">
    <property type="entry name" value="EXPERIMENTAL AUTOIMMUNE PROSTATITIS ANTIGEN 2-RELATED"/>
    <property type="match status" value="1"/>
</dbReference>
<comment type="caution">
    <text evidence="2">The sequence shown here is derived from an EMBL/GenBank/DDBJ whole genome shotgun (WGS) entry which is preliminary data.</text>
</comment>
<dbReference type="SMART" id="SM01276">
    <property type="entry name" value="M60-like"/>
    <property type="match status" value="1"/>
</dbReference>
<dbReference type="PROSITE" id="PS51723">
    <property type="entry name" value="PEPTIDASE_M60"/>
    <property type="match status" value="1"/>
</dbReference>
<evidence type="ECO:0000313" key="3">
    <source>
        <dbReference type="Proteomes" id="UP000824202"/>
    </source>
</evidence>
<dbReference type="InterPro" id="IPR035423">
    <property type="entry name" value="M60-like_N"/>
</dbReference>
<dbReference type="Proteomes" id="UP000824202">
    <property type="component" value="Unassembled WGS sequence"/>
</dbReference>
<reference evidence="2" key="1">
    <citation type="journal article" date="2021" name="PeerJ">
        <title>Extensive microbial diversity within the chicken gut microbiome revealed by metagenomics and culture.</title>
        <authorList>
            <person name="Gilroy R."/>
            <person name="Ravi A."/>
            <person name="Getino M."/>
            <person name="Pursley I."/>
            <person name="Horton D.L."/>
            <person name="Alikhan N.F."/>
            <person name="Baker D."/>
            <person name="Gharbi K."/>
            <person name="Hall N."/>
            <person name="Watson M."/>
            <person name="Adriaenssens E.M."/>
            <person name="Foster-Nyarko E."/>
            <person name="Jarju S."/>
            <person name="Secka A."/>
            <person name="Antonio M."/>
            <person name="Oren A."/>
            <person name="Chaudhuri R.R."/>
            <person name="La Ragione R."/>
            <person name="Hildebrand F."/>
            <person name="Pallen M.J."/>
        </authorList>
    </citation>
    <scope>NUCLEOTIDE SEQUENCE</scope>
    <source>
        <strain evidence="2">23274</strain>
    </source>
</reference>
<dbReference type="InterPro" id="IPR041333">
    <property type="entry name" value="M60_C"/>
</dbReference>
<feature type="domain" description="Peptidase M60" evidence="1">
    <location>
        <begin position="447"/>
        <end position="749"/>
    </location>
</feature>
<gene>
    <name evidence="2" type="ORF">H9863_05180</name>
</gene>
<sequence length="949" mass="107918">MRNSLFLWSCLLLAIVSCKKESIDVAPYLRIPEEIKLLQYKQDAHSDHINIETNSSDWTISSNALWCKAERISDKQQMFRLTLAENEEPSIRQACLTFRLGQTTDSILVQQLGTTPAILLNPDSIEVESNGEEVEVIVTSNLGENGYAFVIPDTVSWIKEIATADSKALADYHHLFQIDSNPLTHARSATITVCGTGEHANTSVEWFIIQKGRSVETGDVEIEGDIKVVPTGGWASEFQKNPASGIENTFDGEFDLSKVYHSIWNQPANFPVILEYHFAGESDIDYLIYYPTKNGNGWFGKFKLYAITEGHSDYVKIGDYDFHESSSTQKISFESPLPKVTKIKFEIESGSNNFVSCSEMEFYKTNTEKTLDQQLLTVFKDITCCEVRDDVTDEKINALPGFFANLASVLRDGTLSEWEKGFRIRDYESYSHVEEWAEKLMTKKYSNLDNITGIYANAGEEVILLVGDTHGHSISVQCIGESGNAGEAQTDASGETFFLQKGVNKIQVSKTGMLFIMYTATPGEQPIRVHIPVGSGHVSGFFDLKEHQTDEKYKELLSKADYKYFGVRGDKIMFYFHTEKMKEVVPDQILSAIHLWDDIIGWQQELMGIEDVRPSQVNNHIFAISPETGYMWASDYRIGFVYSYLDNILLKENVMKAEDNAWGPAHEIGHIHQAAINWPGSTESSNNLFSNYIIYKLGKYKSRGKGLCEVAKARYEDGQGWWNMGDATHQGEATEIHLRMNWQLWNYFHRCGIKTDFWQQLFKELRANPVPESDPGRKQMLFARSAAKVANMDLTDFFDMWGFFVPVDDQIEQYGTWQYTVTEEMIEETKNYMATLPAPKHALQYIEDRRKSDFPASDDRYSTVGDVGYYEQFKDNQKITKNISYTLSGRTVTISDGDEAVAFEWQKEGKVIFFSNFFEFTVPESISLEDARLYAVQANGERIPITKTN</sequence>
<dbReference type="Pfam" id="PF18630">
    <property type="entry name" value="Peptidase_M60_C"/>
    <property type="match status" value="1"/>
</dbReference>
<dbReference type="Gene3D" id="2.60.40.10">
    <property type="entry name" value="Immunoglobulins"/>
    <property type="match status" value="2"/>
</dbReference>
<dbReference type="Pfam" id="PF13402">
    <property type="entry name" value="Peptidase_M60"/>
    <property type="match status" value="1"/>
</dbReference>
<protein>
    <submittedName>
        <fullName evidence="2">M60 family metallopeptidase</fullName>
    </submittedName>
</protein>
<dbReference type="InterPro" id="IPR042279">
    <property type="entry name" value="Pep_M60_3"/>
</dbReference>
<dbReference type="Pfam" id="PF17291">
    <property type="entry name" value="M60-like_N"/>
    <property type="match status" value="1"/>
</dbReference>